<name>A0ABV5SMZ6_9MICO</name>
<evidence type="ECO:0000313" key="3">
    <source>
        <dbReference type="Proteomes" id="UP001589667"/>
    </source>
</evidence>
<dbReference type="RefSeq" id="WP_246192106.1">
    <property type="nucleotide sequence ID" value="NZ_BAAANI010000006.1"/>
</dbReference>
<proteinExistence type="predicted"/>
<evidence type="ECO:0000259" key="1">
    <source>
        <dbReference type="PROSITE" id="PS51819"/>
    </source>
</evidence>
<gene>
    <name evidence="2" type="ORF">ACFFQV_05295</name>
</gene>
<feature type="domain" description="VOC" evidence="1">
    <location>
        <begin position="12"/>
        <end position="130"/>
    </location>
</feature>
<keyword evidence="3" id="KW-1185">Reference proteome</keyword>
<dbReference type="Pfam" id="PF00903">
    <property type="entry name" value="Glyoxalase"/>
    <property type="match status" value="1"/>
</dbReference>
<protein>
    <submittedName>
        <fullName evidence="2">VOC family protein</fullName>
    </submittedName>
</protein>
<accession>A0ABV5SMZ6</accession>
<dbReference type="Gene3D" id="3.30.720.120">
    <property type="match status" value="1"/>
</dbReference>
<dbReference type="SUPFAM" id="SSF54593">
    <property type="entry name" value="Glyoxalase/Bleomycin resistance protein/Dihydroxybiphenyl dioxygenase"/>
    <property type="match status" value="1"/>
</dbReference>
<reference evidence="2 3" key="1">
    <citation type="submission" date="2024-09" db="EMBL/GenBank/DDBJ databases">
        <authorList>
            <person name="Sun Q."/>
            <person name="Mori K."/>
        </authorList>
    </citation>
    <scope>NUCLEOTIDE SEQUENCE [LARGE SCALE GENOMIC DNA]</scope>
    <source>
        <strain evidence="2 3">JCM 14321</strain>
    </source>
</reference>
<comment type="caution">
    <text evidence="2">The sequence shown here is derived from an EMBL/GenBank/DDBJ whole genome shotgun (WGS) entry which is preliminary data.</text>
</comment>
<dbReference type="InterPro" id="IPR037523">
    <property type="entry name" value="VOC_core"/>
</dbReference>
<dbReference type="Gene3D" id="3.30.720.110">
    <property type="match status" value="1"/>
</dbReference>
<dbReference type="InterPro" id="IPR004360">
    <property type="entry name" value="Glyas_Fos-R_dOase_dom"/>
</dbReference>
<evidence type="ECO:0000313" key="2">
    <source>
        <dbReference type="EMBL" id="MFB9641704.1"/>
    </source>
</evidence>
<dbReference type="PROSITE" id="PS51819">
    <property type="entry name" value="VOC"/>
    <property type="match status" value="1"/>
</dbReference>
<organism evidence="2 3">
    <name type="scientific">Agromyces lapidis</name>
    <dbReference type="NCBI Taxonomy" id="279574"/>
    <lineage>
        <taxon>Bacteria</taxon>
        <taxon>Bacillati</taxon>
        <taxon>Actinomycetota</taxon>
        <taxon>Actinomycetes</taxon>
        <taxon>Micrococcales</taxon>
        <taxon>Microbacteriaceae</taxon>
        <taxon>Agromyces</taxon>
    </lineage>
</organism>
<dbReference type="EMBL" id="JBHMBL010000001">
    <property type="protein sequence ID" value="MFB9641704.1"/>
    <property type="molecule type" value="Genomic_DNA"/>
</dbReference>
<sequence>MHHDEGEEIMLTGCYPVLCTADVSASANFYREHFGFTTVFEADWYVSLRHPDRGHELALLDAGHESIPAGYGEAARGMLVNLEVDDVDALAARLDAAGVPTVQALRSEAFGQRHVIVRDPGGVLVDVITEIEPAPEFAAAFGR</sequence>
<dbReference type="Proteomes" id="UP001589667">
    <property type="component" value="Unassembled WGS sequence"/>
</dbReference>
<dbReference type="InterPro" id="IPR029068">
    <property type="entry name" value="Glyas_Bleomycin-R_OHBP_Dase"/>
</dbReference>